<dbReference type="AlphaFoldDB" id="A0A3M2MCX4"/>
<dbReference type="Proteomes" id="UP000278673">
    <property type="component" value="Unassembled WGS sequence"/>
</dbReference>
<reference evidence="1 2" key="1">
    <citation type="submission" date="2018-10" db="EMBL/GenBank/DDBJ databases">
        <title>Isolation, diversity and antifungal activity of actinobacteria from wheat.</title>
        <authorList>
            <person name="Han C."/>
        </authorList>
    </citation>
    <scope>NUCLEOTIDE SEQUENCE [LARGE SCALE GENOMIC DNA]</scope>
    <source>
        <strain evidence="1 2">NEAU-YY642</strain>
    </source>
</reference>
<accession>A0A3M2MCX4</accession>
<gene>
    <name evidence="1" type="ORF">EBN88_00480</name>
</gene>
<name>A0A3M2MCX4_9ACTN</name>
<comment type="caution">
    <text evidence="1">The sequence shown here is derived from an EMBL/GenBank/DDBJ whole genome shotgun (WGS) entry which is preliminary data.</text>
</comment>
<keyword evidence="2" id="KW-1185">Reference proteome</keyword>
<protein>
    <submittedName>
        <fullName evidence="1">Uncharacterized protein</fullName>
    </submittedName>
</protein>
<dbReference type="EMBL" id="RFFJ01000001">
    <property type="protein sequence ID" value="RMI46743.1"/>
    <property type="molecule type" value="Genomic_DNA"/>
</dbReference>
<proteinExistence type="predicted"/>
<evidence type="ECO:0000313" key="1">
    <source>
        <dbReference type="EMBL" id="RMI46743.1"/>
    </source>
</evidence>
<sequence>MPQPSSTDPIAYAEAVAGLLWVYDTRTTTHRERVEQLAGLMTGEEELADVDSVLATVPPEEVWGQLAQIEQYATAEVDAGRYPESFREVLQNRPELVRQNGVYAVTVTGRQSIHWTDGGRGAEERAITLAVQCRPDTLCALVGVLPGVAP</sequence>
<organism evidence="1 2">
    <name type="scientific">Streptomyces triticirhizae</name>
    <dbReference type="NCBI Taxonomy" id="2483353"/>
    <lineage>
        <taxon>Bacteria</taxon>
        <taxon>Bacillati</taxon>
        <taxon>Actinomycetota</taxon>
        <taxon>Actinomycetes</taxon>
        <taxon>Kitasatosporales</taxon>
        <taxon>Streptomycetaceae</taxon>
        <taxon>Streptomyces</taxon>
    </lineage>
</organism>
<evidence type="ECO:0000313" key="2">
    <source>
        <dbReference type="Proteomes" id="UP000278673"/>
    </source>
</evidence>